<dbReference type="InterPro" id="IPR050769">
    <property type="entry name" value="NAT_camello-type"/>
</dbReference>
<dbReference type="PANTHER" id="PTHR13947:SF37">
    <property type="entry name" value="LD18367P"/>
    <property type="match status" value="1"/>
</dbReference>
<dbReference type="Pfam" id="PF00583">
    <property type="entry name" value="Acetyltransf_1"/>
    <property type="match status" value="1"/>
</dbReference>
<organism evidence="3 4">
    <name type="scientific">Chitinophaga caeni</name>
    <dbReference type="NCBI Taxonomy" id="2029983"/>
    <lineage>
        <taxon>Bacteria</taxon>
        <taxon>Pseudomonadati</taxon>
        <taxon>Bacteroidota</taxon>
        <taxon>Chitinophagia</taxon>
        <taxon>Chitinophagales</taxon>
        <taxon>Chitinophagaceae</taxon>
        <taxon>Chitinophaga</taxon>
    </lineage>
</organism>
<dbReference type="InterPro" id="IPR016181">
    <property type="entry name" value="Acyl_CoA_acyltransferase"/>
</dbReference>
<dbReference type="Proteomes" id="UP000220133">
    <property type="component" value="Chromosome"/>
</dbReference>
<evidence type="ECO:0000256" key="1">
    <source>
        <dbReference type="ARBA" id="ARBA00022679"/>
    </source>
</evidence>
<dbReference type="AlphaFoldDB" id="A0A291QY17"/>
<gene>
    <name evidence="3" type="ORF">COR50_17635</name>
</gene>
<dbReference type="CDD" id="cd04301">
    <property type="entry name" value="NAT_SF"/>
    <property type="match status" value="1"/>
</dbReference>
<dbReference type="RefSeq" id="WP_098195209.1">
    <property type="nucleotide sequence ID" value="NZ_CP023777.1"/>
</dbReference>
<keyword evidence="4" id="KW-1185">Reference proteome</keyword>
<dbReference type="SUPFAM" id="SSF55729">
    <property type="entry name" value="Acyl-CoA N-acyltransferases (Nat)"/>
    <property type="match status" value="1"/>
</dbReference>
<dbReference type="PROSITE" id="PS51186">
    <property type="entry name" value="GNAT"/>
    <property type="match status" value="1"/>
</dbReference>
<dbReference type="KEGG" id="cbae:COR50_17635"/>
<feature type="domain" description="N-acetyltransferase" evidence="2">
    <location>
        <begin position="20"/>
        <end position="161"/>
    </location>
</feature>
<dbReference type="Gene3D" id="3.40.630.30">
    <property type="match status" value="1"/>
</dbReference>
<evidence type="ECO:0000259" key="2">
    <source>
        <dbReference type="PROSITE" id="PS51186"/>
    </source>
</evidence>
<dbReference type="InterPro" id="IPR000182">
    <property type="entry name" value="GNAT_dom"/>
</dbReference>
<protein>
    <submittedName>
        <fullName evidence="3">GNAT family N-acetyltransferase</fullName>
    </submittedName>
</protein>
<dbReference type="GO" id="GO:0008080">
    <property type="term" value="F:N-acetyltransferase activity"/>
    <property type="evidence" value="ECO:0007669"/>
    <property type="project" value="InterPro"/>
</dbReference>
<reference evidence="3 4" key="1">
    <citation type="submission" date="2017-10" db="EMBL/GenBank/DDBJ databases">
        <title>Paenichitinophaga pekingensis gen. nov., sp. nov., isolated from activated sludge.</title>
        <authorList>
            <person name="Jin D."/>
            <person name="Kong X."/>
            <person name="Deng Y."/>
            <person name="Bai Z."/>
        </authorList>
    </citation>
    <scope>NUCLEOTIDE SEQUENCE [LARGE SCALE GENOMIC DNA]</scope>
    <source>
        <strain evidence="3 4">13</strain>
    </source>
</reference>
<evidence type="ECO:0000313" key="3">
    <source>
        <dbReference type="EMBL" id="ATL48838.1"/>
    </source>
</evidence>
<dbReference type="OrthoDB" id="5419426at2"/>
<proteinExistence type="predicted"/>
<keyword evidence="1 3" id="KW-0808">Transferase</keyword>
<sequence>MNLPDISIRTNLLPGDAGLILYQHGLLYSREFKYDFKFESYVAGGLQDLLMHFNPGKDAVWLAFRGQDLTGFISSIHRSDDTAQLRFFFVNEKSRGSGLGKYLMELWVSNFRSRPYKEAYLWTTREQLAAIALYKKFGFQLVEEAPSEHLGKALVEQKYVLTK</sequence>
<accession>A0A291QY17</accession>
<dbReference type="EMBL" id="CP023777">
    <property type="protein sequence ID" value="ATL48838.1"/>
    <property type="molecule type" value="Genomic_DNA"/>
</dbReference>
<evidence type="ECO:0000313" key="4">
    <source>
        <dbReference type="Proteomes" id="UP000220133"/>
    </source>
</evidence>
<name>A0A291QY17_9BACT</name>
<dbReference type="PANTHER" id="PTHR13947">
    <property type="entry name" value="GNAT FAMILY N-ACETYLTRANSFERASE"/>
    <property type="match status" value="1"/>
</dbReference>